<dbReference type="Proteomes" id="UP000639516">
    <property type="component" value="Unassembled WGS sequence"/>
</dbReference>
<dbReference type="InterPro" id="IPR000835">
    <property type="entry name" value="HTH_MarR-typ"/>
</dbReference>
<dbReference type="Gene3D" id="1.10.10.10">
    <property type="entry name" value="Winged helix-like DNA-binding domain superfamily/Winged helix DNA-binding domain"/>
    <property type="match status" value="1"/>
</dbReference>
<evidence type="ECO:0000256" key="3">
    <source>
        <dbReference type="ARBA" id="ARBA00023163"/>
    </source>
</evidence>
<evidence type="ECO:0000256" key="2">
    <source>
        <dbReference type="ARBA" id="ARBA00023125"/>
    </source>
</evidence>
<dbReference type="InterPro" id="IPR036390">
    <property type="entry name" value="WH_DNA-bd_sf"/>
</dbReference>
<dbReference type="InterPro" id="IPR039422">
    <property type="entry name" value="MarR/SlyA-like"/>
</dbReference>
<dbReference type="PROSITE" id="PS01117">
    <property type="entry name" value="HTH_MARR_1"/>
    <property type="match status" value="1"/>
</dbReference>
<dbReference type="EMBL" id="JAATTO010000015">
    <property type="protein sequence ID" value="MBC9979035.1"/>
    <property type="molecule type" value="Genomic_DNA"/>
</dbReference>
<organism evidence="5 6">
    <name type="scientific">Bradyrhizobium campsiandrae</name>
    <dbReference type="NCBI Taxonomy" id="1729892"/>
    <lineage>
        <taxon>Bacteria</taxon>
        <taxon>Pseudomonadati</taxon>
        <taxon>Pseudomonadota</taxon>
        <taxon>Alphaproteobacteria</taxon>
        <taxon>Hyphomicrobiales</taxon>
        <taxon>Nitrobacteraceae</taxon>
        <taxon>Bradyrhizobium</taxon>
    </lineage>
</organism>
<dbReference type="PANTHER" id="PTHR33164:SF64">
    <property type="entry name" value="TRANSCRIPTIONAL REGULATOR SLYA"/>
    <property type="match status" value="1"/>
</dbReference>
<gene>
    <name evidence="5" type="ORF">HA482_12565</name>
</gene>
<dbReference type="SMART" id="SM00347">
    <property type="entry name" value="HTH_MARR"/>
    <property type="match status" value="1"/>
</dbReference>
<dbReference type="SUPFAM" id="SSF46785">
    <property type="entry name" value="Winged helix' DNA-binding domain"/>
    <property type="match status" value="1"/>
</dbReference>
<proteinExistence type="predicted"/>
<keyword evidence="2" id="KW-0238">DNA-binding</keyword>
<protein>
    <submittedName>
        <fullName evidence="5">MarR family transcriptional regulator</fullName>
    </submittedName>
</protein>
<evidence type="ECO:0000313" key="5">
    <source>
        <dbReference type="EMBL" id="MBC9979035.1"/>
    </source>
</evidence>
<accession>A0ABR7U630</accession>
<keyword evidence="3" id="KW-0804">Transcription</keyword>
<dbReference type="InterPro" id="IPR023187">
    <property type="entry name" value="Tscrpt_reg_MarR-type_CS"/>
</dbReference>
<dbReference type="Pfam" id="PF12802">
    <property type="entry name" value="MarR_2"/>
    <property type="match status" value="1"/>
</dbReference>
<dbReference type="InterPro" id="IPR036388">
    <property type="entry name" value="WH-like_DNA-bd_sf"/>
</dbReference>
<keyword evidence="1" id="KW-0805">Transcription regulation</keyword>
<dbReference type="PANTHER" id="PTHR33164">
    <property type="entry name" value="TRANSCRIPTIONAL REGULATOR, MARR FAMILY"/>
    <property type="match status" value="1"/>
</dbReference>
<comment type="caution">
    <text evidence="5">The sequence shown here is derived from an EMBL/GenBank/DDBJ whole genome shotgun (WGS) entry which is preliminary data.</text>
</comment>
<dbReference type="PROSITE" id="PS50995">
    <property type="entry name" value="HTH_MARR_2"/>
    <property type="match status" value="1"/>
</dbReference>
<evidence type="ECO:0000259" key="4">
    <source>
        <dbReference type="PROSITE" id="PS50995"/>
    </source>
</evidence>
<evidence type="ECO:0000313" key="6">
    <source>
        <dbReference type="Proteomes" id="UP000639516"/>
    </source>
</evidence>
<reference evidence="5 6" key="1">
    <citation type="journal article" date="2020" name="Arch. Microbiol.">
        <title>Bradyrhizobium campsiandrae sp. nov., a nitrogen-fixing bacterial strain isolated from a native leguminous tree from the Amazon adapted to flooded conditions.</title>
        <authorList>
            <person name="Cabral Michel D."/>
            <person name="Martins da Costa E."/>
            <person name="Azarias Guimaraes A."/>
            <person name="Soares de Carvalho T."/>
            <person name="Santos de Castro Caputo P."/>
            <person name="Willems A."/>
            <person name="de Souza Moreira F.M."/>
        </authorList>
    </citation>
    <scope>NUCLEOTIDE SEQUENCE [LARGE SCALE GENOMIC DNA]</scope>
    <source>
        <strain evidence="6">INPA 384B</strain>
    </source>
</reference>
<keyword evidence="6" id="KW-1185">Reference proteome</keyword>
<sequence>MDDSVFVHSFGFRLAYIARRLRQAVDDELRAYGLTDATWRPLAYVGRLGEGVRQRELAEALGIQGPSLVRLLDALEQRGLIERREQEGDRRVRGIYLTQSGRKLQRRILRISDSIQERVLGSTHADDLAACMRLFDYVENILDQPVVHRKGNVI</sequence>
<feature type="domain" description="HTH marR-type" evidence="4">
    <location>
        <begin position="7"/>
        <end position="140"/>
    </location>
</feature>
<name>A0ABR7U630_9BRAD</name>
<evidence type="ECO:0000256" key="1">
    <source>
        <dbReference type="ARBA" id="ARBA00023015"/>
    </source>
</evidence>
<dbReference type="PRINTS" id="PR00598">
    <property type="entry name" value="HTHMARR"/>
</dbReference>